<evidence type="ECO:0000313" key="1">
    <source>
        <dbReference type="EMBL" id="VDM25425.1"/>
    </source>
</evidence>
<reference evidence="3" key="1">
    <citation type="submission" date="2016-06" db="UniProtKB">
        <authorList>
            <consortium name="WormBaseParasite"/>
        </authorList>
    </citation>
    <scope>IDENTIFICATION</scope>
</reference>
<organism evidence="2 3">
    <name type="scientific">Toxocara canis</name>
    <name type="common">Canine roundworm</name>
    <dbReference type="NCBI Taxonomy" id="6265"/>
    <lineage>
        <taxon>Eukaryota</taxon>
        <taxon>Metazoa</taxon>
        <taxon>Ecdysozoa</taxon>
        <taxon>Nematoda</taxon>
        <taxon>Chromadorea</taxon>
        <taxon>Rhabditida</taxon>
        <taxon>Spirurina</taxon>
        <taxon>Ascaridomorpha</taxon>
        <taxon>Ascaridoidea</taxon>
        <taxon>Toxocaridae</taxon>
        <taxon>Toxocara</taxon>
    </lineage>
</organism>
<name>A0A183TXV5_TOXCA</name>
<dbReference type="WBParaSite" id="TCNE_0000107401-mRNA-1">
    <property type="protein sequence ID" value="TCNE_0000107401-mRNA-1"/>
    <property type="gene ID" value="TCNE_0000107401"/>
</dbReference>
<dbReference type="AlphaFoldDB" id="A0A183TXV5"/>
<evidence type="ECO:0000313" key="3">
    <source>
        <dbReference type="WBParaSite" id="TCNE_0000107401-mRNA-1"/>
    </source>
</evidence>
<protein>
    <submittedName>
        <fullName evidence="1 3">Uncharacterized protein</fullName>
    </submittedName>
</protein>
<dbReference type="EMBL" id="UYWY01000683">
    <property type="protein sequence ID" value="VDM25425.1"/>
    <property type="molecule type" value="Genomic_DNA"/>
</dbReference>
<proteinExistence type="predicted"/>
<keyword evidence="2" id="KW-1185">Reference proteome</keyword>
<dbReference type="Proteomes" id="UP000050794">
    <property type="component" value="Unassembled WGS sequence"/>
</dbReference>
<accession>A0A183TXV5</accession>
<evidence type="ECO:0000313" key="2">
    <source>
        <dbReference type="Proteomes" id="UP000050794"/>
    </source>
</evidence>
<sequence>MEASHSRSSAALTNERPCGLMDKASDFGYEDCRFESCQGRQVRVLLELTDSAVKHTDPKENEKEGFQLGRVGFEVCAVPGTIVVNCCCAPLFVRGRLFREQSRFGSRDYTFEPSWGRIVSEWTISLLRRSLQTQ</sequence>
<gene>
    <name evidence="1" type="ORF">TCNE_LOCUS1075</name>
</gene>
<reference evidence="1 2" key="2">
    <citation type="submission" date="2018-11" db="EMBL/GenBank/DDBJ databases">
        <authorList>
            <consortium name="Pathogen Informatics"/>
        </authorList>
    </citation>
    <scope>NUCLEOTIDE SEQUENCE [LARGE SCALE GENOMIC DNA]</scope>
</reference>